<dbReference type="PANTHER" id="PTHR44591:SF22">
    <property type="entry name" value="CHEY SUBFAMILY"/>
    <property type="match status" value="1"/>
</dbReference>
<dbReference type="SUPFAM" id="SSF52172">
    <property type="entry name" value="CheY-like"/>
    <property type="match status" value="1"/>
</dbReference>
<keyword evidence="1 2" id="KW-0597">Phosphoprotein</keyword>
<evidence type="ECO:0000256" key="2">
    <source>
        <dbReference type="PROSITE-ProRule" id="PRU00169"/>
    </source>
</evidence>
<protein>
    <submittedName>
        <fullName evidence="4">Response regulator receiver domain-containing protein</fullName>
    </submittedName>
</protein>
<evidence type="ECO:0000313" key="5">
    <source>
        <dbReference type="Proteomes" id="UP000280501"/>
    </source>
</evidence>
<dbReference type="SMART" id="SM00448">
    <property type="entry name" value="REC"/>
    <property type="match status" value="1"/>
</dbReference>
<dbReference type="InterPro" id="IPR001789">
    <property type="entry name" value="Sig_transdc_resp-reg_receiver"/>
</dbReference>
<feature type="modified residue" description="4-aspartylphosphate" evidence="2">
    <location>
        <position position="68"/>
    </location>
</feature>
<gene>
    <name evidence="4" type="ORF">EDD34_2213</name>
</gene>
<sequence>MLETVGDGSGGDGSVSRRILVVDDEDAIRDVVRTSLEMVAGWQVDVAANGAEAVTLCGADPPDAVLLDVMMPTMDGPTTFARLQEDPRTRSVPVIMLTAKVQRAERRRYEGLGVAGVLAKPFDPLTLADHVAGLLGWRT</sequence>
<dbReference type="Proteomes" id="UP000280501">
    <property type="component" value="Unassembled WGS sequence"/>
</dbReference>
<dbReference type="EMBL" id="RKQZ01000001">
    <property type="protein sequence ID" value="RPF21582.1"/>
    <property type="molecule type" value="Genomic_DNA"/>
</dbReference>
<proteinExistence type="predicted"/>
<dbReference type="CDD" id="cd17552">
    <property type="entry name" value="REC_RR468-like"/>
    <property type="match status" value="1"/>
</dbReference>
<comment type="caution">
    <text evidence="4">The sequence shown here is derived from an EMBL/GenBank/DDBJ whole genome shotgun (WGS) entry which is preliminary data.</text>
</comment>
<evidence type="ECO:0000259" key="3">
    <source>
        <dbReference type="PROSITE" id="PS50110"/>
    </source>
</evidence>
<evidence type="ECO:0000256" key="1">
    <source>
        <dbReference type="ARBA" id="ARBA00022553"/>
    </source>
</evidence>
<dbReference type="PROSITE" id="PS50110">
    <property type="entry name" value="RESPONSE_REGULATORY"/>
    <property type="match status" value="1"/>
</dbReference>
<dbReference type="InterPro" id="IPR050595">
    <property type="entry name" value="Bact_response_regulator"/>
</dbReference>
<dbReference type="Gene3D" id="3.40.50.2300">
    <property type="match status" value="1"/>
</dbReference>
<dbReference type="AlphaFoldDB" id="A0A3N4Z8C1"/>
<keyword evidence="5" id="KW-1185">Reference proteome</keyword>
<accession>A0A3N4Z8C1</accession>
<dbReference type="PANTHER" id="PTHR44591">
    <property type="entry name" value="STRESS RESPONSE REGULATOR PROTEIN 1"/>
    <property type="match status" value="1"/>
</dbReference>
<dbReference type="GO" id="GO:0000160">
    <property type="term" value="P:phosphorelay signal transduction system"/>
    <property type="evidence" value="ECO:0007669"/>
    <property type="project" value="InterPro"/>
</dbReference>
<name>A0A3N4Z8C1_9MICO</name>
<organism evidence="4 5">
    <name type="scientific">Myceligenerans xiligouense</name>
    <dbReference type="NCBI Taxonomy" id="253184"/>
    <lineage>
        <taxon>Bacteria</taxon>
        <taxon>Bacillati</taxon>
        <taxon>Actinomycetota</taxon>
        <taxon>Actinomycetes</taxon>
        <taxon>Micrococcales</taxon>
        <taxon>Promicromonosporaceae</taxon>
        <taxon>Myceligenerans</taxon>
    </lineage>
</organism>
<dbReference type="Pfam" id="PF00072">
    <property type="entry name" value="Response_reg"/>
    <property type="match status" value="1"/>
</dbReference>
<reference evidence="4 5" key="1">
    <citation type="submission" date="2018-11" db="EMBL/GenBank/DDBJ databases">
        <title>Sequencing the genomes of 1000 actinobacteria strains.</title>
        <authorList>
            <person name="Klenk H.-P."/>
        </authorList>
    </citation>
    <scope>NUCLEOTIDE SEQUENCE [LARGE SCALE GENOMIC DNA]</scope>
    <source>
        <strain evidence="4 5">DSM 15700</strain>
    </source>
</reference>
<feature type="domain" description="Response regulatory" evidence="3">
    <location>
        <begin position="18"/>
        <end position="135"/>
    </location>
</feature>
<evidence type="ECO:0000313" key="4">
    <source>
        <dbReference type="EMBL" id="RPF21582.1"/>
    </source>
</evidence>
<dbReference type="InterPro" id="IPR011006">
    <property type="entry name" value="CheY-like_superfamily"/>
</dbReference>